<gene>
    <name evidence="2" type="ORF">MB2181_01095</name>
</gene>
<name>A0P516_9PROT</name>
<accession>A0P516</accession>
<evidence type="ECO:0000256" key="1">
    <source>
        <dbReference type="SAM" id="Phobius"/>
    </source>
</evidence>
<protein>
    <submittedName>
        <fullName evidence="2">Uncharacterized protein</fullName>
    </submittedName>
</protein>
<sequence>MYEKFLVYFLTHTTEFVIGALSISIMIVFVSIVFVLFDRPALRQTDGHQTIKKKKELKIKYSKEFLRRVKGIDLDLK</sequence>
<reference evidence="2 3" key="1">
    <citation type="submission" date="2006-11" db="EMBL/GenBank/DDBJ databases">
        <authorList>
            <person name="Giovannoni S."/>
            <person name="Vergin K."/>
            <person name="Ferriera S."/>
            <person name="Johnson J."/>
            <person name="Kravitz S."/>
            <person name="Beeson K."/>
            <person name="Sutton G."/>
            <person name="Rogers Y.-H."/>
            <person name="Friedman R."/>
            <person name="Frazier M."/>
            <person name="Venter J.C."/>
        </authorList>
    </citation>
    <scope>NUCLEOTIDE SEQUENCE [LARGE SCALE GENOMIC DNA]</scope>
    <source>
        <strain evidence="2 3">HTCC2181</strain>
    </source>
</reference>
<proteinExistence type="predicted"/>
<keyword evidence="1" id="KW-0812">Transmembrane</keyword>
<feature type="transmembrane region" description="Helical" evidence="1">
    <location>
        <begin position="16"/>
        <end position="37"/>
    </location>
</feature>
<dbReference type="EMBL" id="AAUX01000001">
    <property type="protein sequence ID" value="EAV46626.1"/>
    <property type="molecule type" value="Genomic_DNA"/>
</dbReference>
<evidence type="ECO:0000313" key="2">
    <source>
        <dbReference type="EMBL" id="EAV46626.1"/>
    </source>
</evidence>
<comment type="caution">
    <text evidence="2">The sequence shown here is derived from an EMBL/GenBank/DDBJ whole genome shotgun (WGS) entry which is preliminary data.</text>
</comment>
<evidence type="ECO:0000313" key="3">
    <source>
        <dbReference type="Proteomes" id="UP000054262"/>
    </source>
</evidence>
<dbReference type="AlphaFoldDB" id="A0P516"/>
<dbReference type="Proteomes" id="UP000054262">
    <property type="component" value="Unassembled WGS sequence"/>
</dbReference>
<keyword evidence="1" id="KW-1133">Transmembrane helix</keyword>
<keyword evidence="3" id="KW-1185">Reference proteome</keyword>
<keyword evidence="1" id="KW-0472">Membrane</keyword>
<organism evidence="2 3">
    <name type="scientific">Methylophilales bacterium HTCC2181</name>
    <dbReference type="NCBI Taxonomy" id="383631"/>
    <lineage>
        <taxon>Bacteria</taxon>
        <taxon>Pseudomonadati</taxon>
        <taxon>Pseudomonadota</taxon>
        <taxon>Betaproteobacteria</taxon>
        <taxon>Nitrosomonadales</taxon>
        <taxon>OM43 clade</taxon>
    </lineage>
</organism>